<reference evidence="2" key="1">
    <citation type="submission" date="2022-11" db="UniProtKB">
        <authorList>
            <consortium name="WormBaseParasite"/>
        </authorList>
    </citation>
    <scope>IDENTIFICATION</scope>
</reference>
<accession>A0A914X464</accession>
<evidence type="ECO:0000313" key="2">
    <source>
        <dbReference type="WBParaSite" id="PSAMB.scaffold6274size9834.g28197.t1"/>
    </source>
</evidence>
<sequence>MGGLYWTNVKCFLWSAHGLIALNVQSGMGLVLGVDRLLAIVQPLRFLPQGGERHNGKALTYIAVVRYGGLHGYVGAYSCWDVCKSDIATAGDSSASPAAARLVGHH</sequence>
<dbReference type="AlphaFoldDB" id="A0A914X464"/>
<dbReference type="Proteomes" id="UP000887566">
    <property type="component" value="Unplaced"/>
</dbReference>
<proteinExistence type="predicted"/>
<name>A0A914X464_9BILA</name>
<dbReference type="WBParaSite" id="PSAMB.scaffold6274size9834.g28197.t1">
    <property type="protein sequence ID" value="PSAMB.scaffold6274size9834.g28197.t1"/>
    <property type="gene ID" value="PSAMB.scaffold6274size9834.g28197"/>
</dbReference>
<organism evidence="1 2">
    <name type="scientific">Plectus sambesii</name>
    <dbReference type="NCBI Taxonomy" id="2011161"/>
    <lineage>
        <taxon>Eukaryota</taxon>
        <taxon>Metazoa</taxon>
        <taxon>Ecdysozoa</taxon>
        <taxon>Nematoda</taxon>
        <taxon>Chromadorea</taxon>
        <taxon>Plectida</taxon>
        <taxon>Plectina</taxon>
        <taxon>Plectoidea</taxon>
        <taxon>Plectidae</taxon>
        <taxon>Plectus</taxon>
    </lineage>
</organism>
<evidence type="ECO:0000313" key="1">
    <source>
        <dbReference type="Proteomes" id="UP000887566"/>
    </source>
</evidence>
<keyword evidence="1" id="KW-1185">Reference proteome</keyword>
<protein>
    <submittedName>
        <fullName evidence="2">Uncharacterized protein</fullName>
    </submittedName>
</protein>